<dbReference type="EMBL" id="JBHSFW010000016">
    <property type="protein sequence ID" value="MFC4620159.1"/>
    <property type="molecule type" value="Genomic_DNA"/>
</dbReference>
<keyword evidence="5 8" id="KW-0812">Transmembrane</keyword>
<keyword evidence="3 8" id="KW-0813">Transport</keyword>
<evidence type="ECO:0000313" key="11">
    <source>
        <dbReference type="EMBL" id="MFC4620159.1"/>
    </source>
</evidence>
<feature type="transmembrane region" description="Helical" evidence="9">
    <location>
        <begin position="221"/>
        <end position="240"/>
    </location>
</feature>
<dbReference type="Pfam" id="PF00482">
    <property type="entry name" value="T2SSF"/>
    <property type="match status" value="2"/>
</dbReference>
<evidence type="ECO:0000256" key="1">
    <source>
        <dbReference type="ARBA" id="ARBA00004651"/>
    </source>
</evidence>
<evidence type="ECO:0000256" key="9">
    <source>
        <dbReference type="SAM" id="Phobius"/>
    </source>
</evidence>
<dbReference type="PANTHER" id="PTHR30012">
    <property type="entry name" value="GENERAL SECRETION PATHWAY PROTEIN"/>
    <property type="match status" value="1"/>
</dbReference>
<evidence type="ECO:0000259" key="10">
    <source>
        <dbReference type="Pfam" id="PF00482"/>
    </source>
</evidence>
<evidence type="ECO:0000256" key="5">
    <source>
        <dbReference type="ARBA" id="ARBA00022692"/>
    </source>
</evidence>
<keyword evidence="6 9" id="KW-1133">Transmembrane helix</keyword>
<sequence>MTTFRYQGRTSAGKIKRGRVTGQSRREVTILLKEKGIAVTELDEIKETIWNKDIQIERGVKQEDFTLFLRQFSTLLSAGVTLVDATELLAEQTDSKPLKTALDVINSEIRAGSPFSQAASTHHKIFPPLFIHMLRAGEMSGNMEEALTRLAGYFEKQNITKQKVKAAMTYPIMVSIVAIGVVFFMLTFVLPRFQTMFASFHAELPLITRSVLGASHWLAHYWWLFLIIVCLLVFAFYYFYRRPKSRYYIDQTLLKVPVFGPFLQKVALARYARTMSSLLASSVPILQALDMAGNVVGNKVIEKVIKNTRDAVSAGGSLAGPMKTSGAIPPMVTQMVLVGETTGALDAMLAKVADFYEAEVELMTDRLKALVEPLMIVVLSVIVGVIVLSVMLPMFQLYNDLS</sequence>
<dbReference type="PROSITE" id="PS00874">
    <property type="entry name" value="T2SP_F"/>
    <property type="match status" value="1"/>
</dbReference>
<dbReference type="Proteomes" id="UP001596022">
    <property type="component" value="Unassembled WGS sequence"/>
</dbReference>
<feature type="domain" description="Type II secretion system protein GspF" evidence="10">
    <location>
        <begin position="272"/>
        <end position="393"/>
    </location>
</feature>
<accession>A0ABV9GPJ4</accession>
<protein>
    <submittedName>
        <fullName evidence="11">Type II secretion system F family protein</fullName>
    </submittedName>
</protein>
<evidence type="ECO:0000313" key="12">
    <source>
        <dbReference type="Proteomes" id="UP001596022"/>
    </source>
</evidence>
<feature type="domain" description="Type II secretion system protein GspF" evidence="10">
    <location>
        <begin position="68"/>
        <end position="191"/>
    </location>
</feature>
<dbReference type="RefSeq" id="WP_376847268.1">
    <property type="nucleotide sequence ID" value="NZ_JBHSFW010000016.1"/>
</dbReference>
<dbReference type="InterPro" id="IPR001992">
    <property type="entry name" value="T2SS_GspF/T4SS_PilC_CS"/>
</dbReference>
<comment type="similarity">
    <text evidence="2 8">Belongs to the GSP F family.</text>
</comment>
<reference evidence="12" key="1">
    <citation type="journal article" date="2019" name="Int. J. Syst. Evol. Microbiol.">
        <title>The Global Catalogue of Microorganisms (GCM) 10K type strain sequencing project: providing services to taxonomists for standard genome sequencing and annotation.</title>
        <authorList>
            <consortium name="The Broad Institute Genomics Platform"/>
            <consortium name="The Broad Institute Genome Sequencing Center for Infectious Disease"/>
            <person name="Wu L."/>
            <person name="Ma J."/>
        </authorList>
    </citation>
    <scope>NUCLEOTIDE SEQUENCE [LARGE SCALE GENOMIC DNA]</scope>
    <source>
        <strain evidence="12">CGMCC 1.16306</strain>
    </source>
</reference>
<comment type="caution">
    <text evidence="11">The sequence shown here is derived from an EMBL/GenBank/DDBJ whole genome shotgun (WGS) entry which is preliminary data.</text>
</comment>
<feature type="transmembrane region" description="Helical" evidence="9">
    <location>
        <begin position="170"/>
        <end position="190"/>
    </location>
</feature>
<dbReference type="Gene3D" id="1.20.81.30">
    <property type="entry name" value="Type II secretion system (T2SS), domain F"/>
    <property type="match status" value="2"/>
</dbReference>
<gene>
    <name evidence="11" type="ORF">ACFO4N_15710</name>
</gene>
<organism evidence="11 12">
    <name type="scientific">Camelliibacillus cellulosilyticus</name>
    <dbReference type="NCBI Taxonomy" id="2174486"/>
    <lineage>
        <taxon>Bacteria</taxon>
        <taxon>Bacillati</taxon>
        <taxon>Bacillota</taxon>
        <taxon>Bacilli</taxon>
        <taxon>Bacillales</taxon>
        <taxon>Sporolactobacillaceae</taxon>
        <taxon>Camelliibacillus</taxon>
    </lineage>
</organism>
<dbReference type="InterPro" id="IPR042094">
    <property type="entry name" value="T2SS_GspF_sf"/>
</dbReference>
<evidence type="ECO:0000256" key="7">
    <source>
        <dbReference type="ARBA" id="ARBA00023136"/>
    </source>
</evidence>
<dbReference type="PRINTS" id="PR00812">
    <property type="entry name" value="BCTERIALGSPF"/>
</dbReference>
<name>A0ABV9GPJ4_9BACL</name>
<feature type="transmembrane region" description="Helical" evidence="9">
    <location>
        <begin position="374"/>
        <end position="395"/>
    </location>
</feature>
<comment type="subcellular location">
    <subcellularLocation>
        <location evidence="1 8">Cell membrane</location>
        <topology evidence="1 8">Multi-pass membrane protein</topology>
    </subcellularLocation>
</comment>
<dbReference type="PANTHER" id="PTHR30012:SF0">
    <property type="entry name" value="TYPE II SECRETION SYSTEM PROTEIN F-RELATED"/>
    <property type="match status" value="1"/>
</dbReference>
<evidence type="ECO:0000256" key="3">
    <source>
        <dbReference type="ARBA" id="ARBA00022448"/>
    </source>
</evidence>
<evidence type="ECO:0000256" key="8">
    <source>
        <dbReference type="RuleBase" id="RU003923"/>
    </source>
</evidence>
<evidence type="ECO:0000256" key="4">
    <source>
        <dbReference type="ARBA" id="ARBA00022475"/>
    </source>
</evidence>
<keyword evidence="4" id="KW-1003">Cell membrane</keyword>
<evidence type="ECO:0000256" key="6">
    <source>
        <dbReference type="ARBA" id="ARBA00022989"/>
    </source>
</evidence>
<keyword evidence="7 9" id="KW-0472">Membrane</keyword>
<dbReference type="InterPro" id="IPR003004">
    <property type="entry name" value="GspF/PilC"/>
</dbReference>
<dbReference type="InterPro" id="IPR018076">
    <property type="entry name" value="T2SS_GspF_dom"/>
</dbReference>
<keyword evidence="12" id="KW-1185">Reference proteome</keyword>
<evidence type="ECO:0000256" key="2">
    <source>
        <dbReference type="ARBA" id="ARBA00005745"/>
    </source>
</evidence>
<proteinExistence type="inferred from homology"/>